<evidence type="ECO:0000256" key="1">
    <source>
        <dbReference type="SAM" id="Coils"/>
    </source>
</evidence>
<dbReference type="AlphaFoldDB" id="A0A7K2ITI2"/>
<proteinExistence type="predicted"/>
<dbReference type="EMBL" id="WWHY01000001">
    <property type="protein sequence ID" value="MYR33233.1"/>
    <property type="molecule type" value="Genomic_DNA"/>
</dbReference>
<organism evidence="4 5">
    <name type="scientific">Nocardiopsis alba</name>
    <dbReference type="NCBI Taxonomy" id="53437"/>
    <lineage>
        <taxon>Bacteria</taxon>
        <taxon>Bacillati</taxon>
        <taxon>Actinomycetota</taxon>
        <taxon>Actinomycetes</taxon>
        <taxon>Streptosporangiales</taxon>
        <taxon>Nocardiopsidaceae</taxon>
        <taxon>Nocardiopsis</taxon>
    </lineage>
</organism>
<feature type="region of interest" description="Disordered" evidence="2">
    <location>
        <begin position="1"/>
        <end position="33"/>
    </location>
</feature>
<evidence type="ECO:0000313" key="5">
    <source>
        <dbReference type="Proteomes" id="UP000467124"/>
    </source>
</evidence>
<gene>
    <name evidence="4" type="ORF">GTW20_13400</name>
</gene>
<dbReference type="RefSeq" id="WP_161111104.1">
    <property type="nucleotide sequence ID" value="NZ_WWHY01000001.1"/>
</dbReference>
<keyword evidence="3" id="KW-0812">Transmembrane</keyword>
<feature type="transmembrane region" description="Helical" evidence="3">
    <location>
        <begin position="249"/>
        <end position="266"/>
    </location>
</feature>
<feature type="compositionally biased region" description="Basic and acidic residues" evidence="2">
    <location>
        <begin position="1"/>
        <end position="24"/>
    </location>
</feature>
<dbReference type="Proteomes" id="UP000467124">
    <property type="component" value="Unassembled WGS sequence"/>
</dbReference>
<reference evidence="4 5" key="1">
    <citation type="journal article" date="2019" name="Nat. Commun.">
        <title>The antimicrobial potential of Streptomyces from insect microbiomes.</title>
        <authorList>
            <person name="Chevrette M.G."/>
            <person name="Carlson C.M."/>
            <person name="Ortega H.E."/>
            <person name="Thomas C."/>
            <person name="Ananiev G.E."/>
            <person name="Barns K.J."/>
            <person name="Book A.J."/>
            <person name="Cagnazzo J."/>
            <person name="Carlos C."/>
            <person name="Flanigan W."/>
            <person name="Grubbs K.J."/>
            <person name="Horn H.A."/>
            <person name="Hoffmann F.M."/>
            <person name="Klassen J.L."/>
            <person name="Knack J.J."/>
            <person name="Lewin G.R."/>
            <person name="McDonald B.R."/>
            <person name="Muller L."/>
            <person name="Melo W.G.P."/>
            <person name="Pinto-Tomas A.A."/>
            <person name="Schmitz A."/>
            <person name="Wendt-Pienkowski E."/>
            <person name="Wildman S."/>
            <person name="Zhao M."/>
            <person name="Zhang F."/>
            <person name="Bugni T.S."/>
            <person name="Andes D.R."/>
            <person name="Pupo M.T."/>
            <person name="Currie C.R."/>
        </authorList>
    </citation>
    <scope>NUCLEOTIDE SEQUENCE [LARGE SCALE GENOMIC DNA]</scope>
    <source>
        <strain evidence="4 5">SID5840</strain>
    </source>
</reference>
<comment type="caution">
    <text evidence="4">The sequence shown here is derived from an EMBL/GenBank/DDBJ whole genome shotgun (WGS) entry which is preliminary data.</text>
</comment>
<feature type="transmembrane region" description="Helical" evidence="3">
    <location>
        <begin position="174"/>
        <end position="200"/>
    </location>
</feature>
<evidence type="ECO:0000256" key="3">
    <source>
        <dbReference type="SAM" id="Phobius"/>
    </source>
</evidence>
<evidence type="ECO:0000256" key="2">
    <source>
        <dbReference type="SAM" id="MobiDB-lite"/>
    </source>
</evidence>
<keyword evidence="3" id="KW-0472">Membrane</keyword>
<keyword evidence="3" id="KW-1133">Transmembrane helix</keyword>
<evidence type="ECO:0000313" key="4">
    <source>
        <dbReference type="EMBL" id="MYR33233.1"/>
    </source>
</evidence>
<feature type="coiled-coil region" evidence="1">
    <location>
        <begin position="65"/>
        <end position="97"/>
    </location>
</feature>
<name>A0A7K2ITI2_9ACTN</name>
<protein>
    <recommendedName>
        <fullName evidence="6">Transmembrane protein</fullName>
    </recommendedName>
</protein>
<accession>A0A7K2ITI2</accession>
<keyword evidence="1" id="KW-0175">Coiled coil</keyword>
<evidence type="ECO:0008006" key="6">
    <source>
        <dbReference type="Google" id="ProtNLM"/>
    </source>
</evidence>
<sequence length="370" mass="41534">MRSNRDHLRRIGDETQRSREHLSNIEDSSAATARSAAQNTQLLKGIAYTNRVNMVFNGITAMNSARQLRTQKQQLALQNEQHRLQQEQHALQQAVSAQTARHEFSMWRQTPEGVAFVEWQERAVSLLPFLRSRERTWNTAWANAIERTRAEVPEGEKQRIRNHPARLKQNGLRIASFVAFAVAVLCAISFGLQFFFYGLVQATGGGSSERAHGSITYEECLDILADPDNIIMNESDCEAIRPVENTPPSIVPLVLAAGTCVGLVIARKVRQRTAQNDPTLEQESRARIARWGFDPLSTQGVGFPWHESEGFAGYADNIEHMLHSAPSTRPMPSQLIPLQVPTPLQPSERLPGEANDVLVMFHEENEQLSQ</sequence>